<dbReference type="NCBIfam" id="NF011649">
    <property type="entry name" value="PRK15067.1"/>
    <property type="match status" value="1"/>
</dbReference>
<dbReference type="RefSeq" id="WP_003606321.1">
    <property type="nucleotide sequence ID" value="NC_012808.1"/>
</dbReference>
<feature type="binding site" evidence="1">
    <location>
        <position position="294"/>
    </location>
    <ligand>
        <name>adenosylcob(III)alamin</name>
        <dbReference type="ChEBI" id="CHEBI:18408"/>
    </ligand>
</feature>
<keyword evidence="1" id="KW-0170">Cobalt</keyword>
<keyword evidence="1" id="KW-0846">Cobalamin</keyword>
<dbReference type="PIRSF" id="PIRSF018788">
    <property type="entry name" value="EutB"/>
    <property type="match status" value="1"/>
</dbReference>
<name>C5B1V3_METEA</name>
<dbReference type="InterPro" id="IPR013785">
    <property type="entry name" value="Aldolase_TIM"/>
</dbReference>
<dbReference type="InterPro" id="IPR044939">
    <property type="entry name" value="EutB_dom_2_sf"/>
</dbReference>
<dbReference type="InterPro" id="IPR044941">
    <property type="entry name" value="EutB_N_sf"/>
</dbReference>
<dbReference type="GO" id="GO:0005829">
    <property type="term" value="C:cytosol"/>
    <property type="evidence" value="ECO:0007669"/>
    <property type="project" value="TreeGrafter"/>
</dbReference>
<protein>
    <recommendedName>
        <fullName evidence="1">Ethanolamine ammonia-lyase large subunit</fullName>
        <shortName evidence="1">EAL large subunit</shortName>
        <ecNumber evidence="1">4.3.1.7</ecNumber>
    </recommendedName>
</protein>
<dbReference type="GO" id="GO:0009350">
    <property type="term" value="C:ethanolamine ammonia-lyase complex"/>
    <property type="evidence" value="ECO:0007669"/>
    <property type="project" value="UniProtKB-UniRule"/>
</dbReference>
<evidence type="ECO:0000313" key="2">
    <source>
        <dbReference type="EMBL" id="ACS39737.1"/>
    </source>
</evidence>
<dbReference type="AlphaFoldDB" id="C5B1V3"/>
<dbReference type="GO" id="GO:0008851">
    <property type="term" value="F:ethanolamine ammonia-lyase activity"/>
    <property type="evidence" value="ECO:0007669"/>
    <property type="project" value="UniProtKB-UniRule"/>
</dbReference>
<gene>
    <name evidence="1 2" type="primary">eutB</name>
    <name evidence="2" type="ordered locus">MexAM1_META1p1926</name>
</gene>
<dbReference type="PANTHER" id="PTHR39329:SF1">
    <property type="entry name" value="ETHANOLAMINE AMMONIA-LYASE LARGE SUBUNIT"/>
    <property type="match status" value="1"/>
</dbReference>
<dbReference type="GO" id="GO:0046336">
    <property type="term" value="P:ethanolamine catabolic process"/>
    <property type="evidence" value="ECO:0007669"/>
    <property type="project" value="UniProtKB-UniRule"/>
</dbReference>
<proteinExistence type="inferred from homology"/>
<dbReference type="Gene3D" id="2.30.170.30">
    <property type="entry name" value="ethanolamine ammonia-lyase heavy chain domain like"/>
    <property type="match status" value="1"/>
</dbReference>
<keyword evidence="1 2" id="KW-0456">Lyase</keyword>
<dbReference type="STRING" id="272630.MexAM1_META1p1926"/>
<comment type="subcellular location">
    <subcellularLocation>
        <location evidence="1">Bacterial microcompartment</location>
    </subcellularLocation>
</comment>
<keyword evidence="1" id="KW-1283">Bacterial microcompartment</keyword>
<dbReference type="GO" id="GO:0006520">
    <property type="term" value="P:amino acid metabolic process"/>
    <property type="evidence" value="ECO:0007669"/>
    <property type="project" value="InterPro"/>
</dbReference>
<evidence type="ECO:0000313" key="3">
    <source>
        <dbReference type="Proteomes" id="UP000009081"/>
    </source>
</evidence>
<dbReference type="EC" id="4.3.1.7" evidence="1"/>
<comment type="pathway">
    <text evidence="1">Amine and polyamine degradation; ethanolamine degradation.</text>
</comment>
<feature type="binding site" evidence="1">
    <location>
        <position position="244"/>
    </location>
    <ligand>
        <name>adenosylcob(III)alamin</name>
        <dbReference type="ChEBI" id="CHEBI:18408"/>
    </ligand>
</feature>
<feature type="binding site" evidence="1">
    <location>
        <position position="286"/>
    </location>
    <ligand>
        <name>substrate</name>
    </ligand>
</feature>
<dbReference type="eggNOG" id="COG4303">
    <property type="taxonomic scope" value="Bacteria"/>
</dbReference>
<dbReference type="GO" id="GO:0031419">
    <property type="term" value="F:cobalamin binding"/>
    <property type="evidence" value="ECO:0007669"/>
    <property type="project" value="UniProtKB-UniRule"/>
</dbReference>
<dbReference type="HAMAP" id="MF_00861">
    <property type="entry name" value="EutB"/>
    <property type="match status" value="1"/>
</dbReference>
<feature type="binding site" evidence="1">
    <location>
        <position position="400"/>
    </location>
    <ligand>
        <name>adenosylcob(III)alamin</name>
        <dbReference type="ChEBI" id="CHEBI:18408"/>
    </ligand>
</feature>
<comment type="function">
    <text evidence="1">Catalyzes the deamination of various vicinal amino-alcohols to oxo compounds. Allows this organism to utilize ethanolamine as the sole source of nitrogen and carbon in the presence of vitamin B12.</text>
</comment>
<sequence>MPYRHTVGPRTHVFADLAMLMAKATPVRSGDCLAGIAAESAEENMAARWCLAEVPLKEILARPLIPYDEDDVTRLILDDHDEAAFAEIAALTVGDFREFLLTASSGTLSRIAPGVTPEVAAAVSKIMRNQDLILVAKKCRVVTRFRNTIGLPGTLAVRLQPNHPTDDPAGVTASILDGLSYGCGDAVIGINPVSDSIQTMGTLLRLFDGIIGRLEIPTQACVLTHVTTTLDAMNRGLPVDLVFQSIAGTQRANASFGVTLPILQEAHEAALALKRGTLGDNVMYFETGQGSALSADAHHGIDQQTLEARAYAVARRYRPLLVNTVVGFIGPEYLYNGKEIIRAGLEDHFCGKLMGVPLGVDVCYTNHAEADQDDMDTLLTLLGAAGCTYVMGIPGADDVMLNYQSTSFHDQLYIREVLGLRRAPEFEEWLARIGLTDADGTLLPGGAEARLLTAAPELAA</sequence>
<comment type="similarity">
    <text evidence="1">Belongs to the EutB family.</text>
</comment>
<feature type="binding site" evidence="1">
    <location>
        <position position="192"/>
    </location>
    <ligand>
        <name>adenosylcob(III)alamin</name>
        <dbReference type="ChEBI" id="CHEBI:18408"/>
    </ligand>
</feature>
<dbReference type="PANTHER" id="PTHR39329">
    <property type="entry name" value="ETHANOLAMINE AMMONIA-LYASE HEAVY CHAIN"/>
    <property type="match status" value="1"/>
</dbReference>
<dbReference type="GO" id="GO:0031471">
    <property type="term" value="C:ethanolamine degradation polyhedral organelle"/>
    <property type="evidence" value="ECO:0007669"/>
    <property type="project" value="UniProtKB-UniRule"/>
</dbReference>
<dbReference type="Pfam" id="PF06751">
    <property type="entry name" value="EutB"/>
    <property type="match status" value="1"/>
</dbReference>
<dbReference type="UniPathway" id="UPA00560"/>
<keyword evidence="3" id="KW-1185">Reference proteome</keyword>
<dbReference type="Gene3D" id="3.20.20.70">
    <property type="entry name" value="Aldolase class I"/>
    <property type="match status" value="1"/>
</dbReference>
<feature type="binding site" evidence="1">
    <location>
        <position position="191"/>
    </location>
    <ligand>
        <name>substrate</name>
    </ligand>
</feature>
<dbReference type="Gene3D" id="1.10.220.70">
    <property type="entry name" value="lyase"/>
    <property type="match status" value="1"/>
</dbReference>
<comment type="cofactor">
    <cofactor evidence="1">
        <name>adenosylcob(III)alamin</name>
        <dbReference type="ChEBI" id="CHEBI:18408"/>
    </cofactor>
    <text evidence="1">Binds between the large and small subunits.</text>
</comment>
<feature type="binding site" evidence="1">
    <location>
        <position position="361"/>
    </location>
    <ligand>
        <name>substrate</name>
    </ligand>
</feature>
<dbReference type="InterPro" id="IPR010628">
    <property type="entry name" value="EutB"/>
</dbReference>
<dbReference type="Proteomes" id="UP000009081">
    <property type="component" value="Chromosome"/>
</dbReference>
<organism evidence="2 3">
    <name type="scientific">Methylorubrum extorquens (strain ATCC 14718 / DSM 1338 / JCM 2805 / NCIMB 9133 / AM1)</name>
    <name type="common">Methylobacterium extorquens</name>
    <dbReference type="NCBI Taxonomy" id="272630"/>
    <lineage>
        <taxon>Bacteria</taxon>
        <taxon>Pseudomonadati</taxon>
        <taxon>Pseudomonadota</taxon>
        <taxon>Alphaproteobacteria</taxon>
        <taxon>Hyphomicrobiales</taxon>
        <taxon>Methylobacteriaceae</taxon>
        <taxon>Methylorubrum</taxon>
    </lineage>
</organism>
<evidence type="ECO:0000256" key="1">
    <source>
        <dbReference type="HAMAP-Rule" id="MF_00861"/>
    </source>
</evidence>
<accession>C5B1V3</accession>
<comment type="catalytic activity">
    <reaction evidence="1">
        <text>ethanolamine = acetaldehyde + NH4(+)</text>
        <dbReference type="Rhea" id="RHEA:15313"/>
        <dbReference type="ChEBI" id="CHEBI:15343"/>
        <dbReference type="ChEBI" id="CHEBI:28938"/>
        <dbReference type="ChEBI" id="CHEBI:57603"/>
        <dbReference type="EC" id="4.3.1.7"/>
    </reaction>
</comment>
<feature type="binding site" evidence="1">
    <location>
        <begin position="158"/>
        <end position="160"/>
    </location>
    <ligand>
        <name>substrate</name>
    </ligand>
</feature>
<dbReference type="OrthoDB" id="9770909at2"/>
<dbReference type="EMBL" id="CP001510">
    <property type="protein sequence ID" value="ACS39737.1"/>
    <property type="molecule type" value="Genomic_DNA"/>
</dbReference>
<dbReference type="HOGENOM" id="CLU_048555_0_0_5"/>
<dbReference type="KEGG" id="mea:Mex_1p1926"/>
<reference evidence="2 3" key="1">
    <citation type="journal article" date="2009" name="PLoS ONE">
        <title>Methylobacterium genome sequences: a reference blueprint to investigate microbial metabolism of C1 compounds from natural and industrial sources.</title>
        <authorList>
            <person name="Vuilleumier S."/>
            <person name="Chistoserdova L."/>
            <person name="Lee M.-C."/>
            <person name="Bringel F."/>
            <person name="Lajus A."/>
            <person name="Zhou Y."/>
            <person name="Gourion B."/>
            <person name="Barbe V."/>
            <person name="Chang J."/>
            <person name="Cruveiller S."/>
            <person name="Dossat C."/>
            <person name="Gillett W."/>
            <person name="Gruffaz C."/>
            <person name="Haugen E."/>
            <person name="Hourcade E."/>
            <person name="Levy R."/>
            <person name="Mangenot S."/>
            <person name="Muller E."/>
            <person name="Nadalig T."/>
            <person name="Pagni M."/>
            <person name="Penny C."/>
            <person name="Peyraud R."/>
            <person name="Robinson D.G."/>
            <person name="Roche D."/>
            <person name="Rouy Z."/>
            <person name="Saenampechek C."/>
            <person name="Salvignol G."/>
            <person name="Vallenet D."/>
            <person name="Wu Z."/>
            <person name="Marx C.J."/>
            <person name="Vorholt J.A."/>
            <person name="Olson M.V."/>
            <person name="Kaul R."/>
            <person name="Weissenbach J."/>
            <person name="Medigue C."/>
            <person name="Lidstrom M.E."/>
        </authorList>
    </citation>
    <scope>NUCLEOTIDE SEQUENCE [LARGE SCALE GENOMIC DNA]</scope>
    <source>
        <strain evidence="3">ATCC 14718 / DSM 1338 / JCM 2805 / NCIMB 9133 / AM1</strain>
    </source>
</reference>
<comment type="subunit">
    <text evidence="1">The basic unit is a heterodimer which dimerizes to form tetramers. The heterotetramers trimerize; 6 large subunits form a core ring with 6 small subunits projecting outwards.</text>
</comment>